<dbReference type="Pfam" id="PF10294">
    <property type="entry name" value="Methyltransf_16"/>
    <property type="match status" value="1"/>
</dbReference>
<keyword evidence="7" id="KW-1185">Reference proteome</keyword>
<feature type="region of interest" description="Disordered" evidence="5">
    <location>
        <begin position="1"/>
        <end position="22"/>
    </location>
</feature>
<accession>A0AAD7I245</accession>
<reference evidence="6" key="1">
    <citation type="submission" date="2023-03" db="EMBL/GenBank/DDBJ databases">
        <title>Massive genome expansion in bonnet fungi (Mycena s.s.) driven by repeated elements and novel gene families across ecological guilds.</title>
        <authorList>
            <consortium name="Lawrence Berkeley National Laboratory"/>
            <person name="Harder C.B."/>
            <person name="Miyauchi S."/>
            <person name="Viragh M."/>
            <person name="Kuo A."/>
            <person name="Thoen E."/>
            <person name="Andreopoulos B."/>
            <person name="Lu D."/>
            <person name="Skrede I."/>
            <person name="Drula E."/>
            <person name="Henrissat B."/>
            <person name="Morin E."/>
            <person name="Kohler A."/>
            <person name="Barry K."/>
            <person name="LaButti K."/>
            <person name="Morin E."/>
            <person name="Salamov A."/>
            <person name="Lipzen A."/>
            <person name="Mereny Z."/>
            <person name="Hegedus B."/>
            <person name="Baldrian P."/>
            <person name="Stursova M."/>
            <person name="Weitz H."/>
            <person name="Taylor A."/>
            <person name="Grigoriev I.V."/>
            <person name="Nagy L.G."/>
            <person name="Martin F."/>
            <person name="Kauserud H."/>
        </authorList>
    </citation>
    <scope>NUCLEOTIDE SEQUENCE</scope>
    <source>
        <strain evidence="6">CBHHK188m</strain>
    </source>
</reference>
<proteinExistence type="predicted"/>
<dbReference type="InterPro" id="IPR019410">
    <property type="entry name" value="Methyltransf_16"/>
</dbReference>
<keyword evidence="4" id="KW-0949">S-adenosyl-L-methionine</keyword>
<dbReference type="PANTHER" id="PTHR14614">
    <property type="entry name" value="HEPATOCELLULAR CARCINOMA-ASSOCIATED ANTIGEN"/>
    <property type="match status" value="1"/>
</dbReference>
<comment type="caution">
    <text evidence="6">The sequence shown here is derived from an EMBL/GenBank/DDBJ whole genome shotgun (WGS) entry which is preliminary data.</text>
</comment>
<evidence type="ECO:0000256" key="2">
    <source>
        <dbReference type="ARBA" id="ARBA00022603"/>
    </source>
</evidence>
<evidence type="ECO:0000313" key="6">
    <source>
        <dbReference type="EMBL" id="KAJ7733253.1"/>
    </source>
</evidence>
<dbReference type="GO" id="GO:0032259">
    <property type="term" value="P:methylation"/>
    <property type="evidence" value="ECO:0007669"/>
    <property type="project" value="UniProtKB-KW"/>
</dbReference>
<evidence type="ECO:0000256" key="3">
    <source>
        <dbReference type="ARBA" id="ARBA00022679"/>
    </source>
</evidence>
<name>A0AAD7I245_9AGAR</name>
<dbReference type="SUPFAM" id="SSF53335">
    <property type="entry name" value="S-adenosyl-L-methionine-dependent methyltransferases"/>
    <property type="match status" value="1"/>
</dbReference>
<dbReference type="Proteomes" id="UP001215280">
    <property type="component" value="Unassembled WGS sequence"/>
</dbReference>
<evidence type="ECO:0000313" key="7">
    <source>
        <dbReference type="Proteomes" id="UP001215280"/>
    </source>
</evidence>
<keyword evidence="3" id="KW-0808">Transferase</keyword>
<dbReference type="InterPro" id="IPR025784">
    <property type="entry name" value="EFM7"/>
</dbReference>
<protein>
    <submittedName>
        <fullName evidence="6">Nicotinamide N-methyltransferase</fullName>
    </submittedName>
</protein>
<organism evidence="6 7">
    <name type="scientific">Mycena maculata</name>
    <dbReference type="NCBI Taxonomy" id="230809"/>
    <lineage>
        <taxon>Eukaryota</taxon>
        <taxon>Fungi</taxon>
        <taxon>Dikarya</taxon>
        <taxon>Basidiomycota</taxon>
        <taxon>Agaricomycotina</taxon>
        <taxon>Agaricomycetes</taxon>
        <taxon>Agaricomycetidae</taxon>
        <taxon>Agaricales</taxon>
        <taxon>Marasmiineae</taxon>
        <taxon>Mycenaceae</taxon>
        <taxon>Mycena</taxon>
    </lineage>
</organism>
<dbReference type="EMBL" id="JARJLG010000169">
    <property type="protein sequence ID" value="KAJ7733253.1"/>
    <property type="molecule type" value="Genomic_DNA"/>
</dbReference>
<evidence type="ECO:0000256" key="5">
    <source>
        <dbReference type="SAM" id="MobiDB-lite"/>
    </source>
</evidence>
<dbReference type="InterPro" id="IPR029063">
    <property type="entry name" value="SAM-dependent_MTases_sf"/>
</dbReference>
<dbReference type="AlphaFoldDB" id="A0AAD7I245"/>
<evidence type="ECO:0000256" key="1">
    <source>
        <dbReference type="ARBA" id="ARBA00022490"/>
    </source>
</evidence>
<dbReference type="Gene3D" id="3.40.50.150">
    <property type="entry name" value="Vaccinia Virus protein VP39"/>
    <property type="match status" value="1"/>
</dbReference>
<dbReference type="GO" id="GO:0008757">
    <property type="term" value="F:S-adenosylmethionine-dependent methyltransferase activity"/>
    <property type="evidence" value="ECO:0007669"/>
    <property type="project" value="UniProtKB-ARBA"/>
</dbReference>
<evidence type="ECO:0000256" key="4">
    <source>
        <dbReference type="ARBA" id="ARBA00022691"/>
    </source>
</evidence>
<dbReference type="GO" id="GO:0005737">
    <property type="term" value="C:cytoplasm"/>
    <property type="evidence" value="ECO:0007669"/>
    <property type="project" value="TreeGrafter"/>
</dbReference>
<gene>
    <name evidence="6" type="ORF">DFH07DRAFT_906053</name>
</gene>
<sequence>MSDDELSLGGIFPEEPRPPTPEPTVEVYYRDDDIVSDEWREIKIRLVGSHPLWGHHLYRGHLDIAQRSSIFCRWNAARAFASYLDHNQELYRDRFVLELGAGGGLPGLVAARNGAQHVLLTDYPDANLVQNMEHNVTENALRGCVSVKGYVWGHPTKPLTDALSAAEDGFHLIIMSDLVFNHSQVRGTSDTDSSSMTPTKHDALLQTCENSLAGADGAAVLVFYTHHRPHLADKDMEFFSKARVRGWTCEEILTRRFAPMFPEDAGEESVRATVHGWRLKRA</sequence>
<keyword evidence="2" id="KW-0489">Methyltransferase</keyword>
<dbReference type="PROSITE" id="PS51560">
    <property type="entry name" value="SAM_MT_NNT1"/>
    <property type="match status" value="1"/>
</dbReference>
<dbReference type="PANTHER" id="PTHR14614:SF10">
    <property type="entry name" value="PROTEIN N-TERMINAL AND LYSINE N-METHYLTRANSFERASE EFM7"/>
    <property type="match status" value="1"/>
</dbReference>
<keyword evidence="1" id="KW-0963">Cytoplasm</keyword>